<evidence type="ECO:0000256" key="2">
    <source>
        <dbReference type="ARBA" id="ARBA00010617"/>
    </source>
</evidence>
<dbReference type="PANTHER" id="PTHR24305">
    <property type="entry name" value="CYTOCHROME P450"/>
    <property type="match status" value="1"/>
</dbReference>
<keyword evidence="3 4" id="KW-0479">Metal-binding</keyword>
<feature type="compositionally biased region" description="Polar residues" evidence="5">
    <location>
        <begin position="495"/>
        <end position="504"/>
    </location>
</feature>
<evidence type="ECO:0000256" key="4">
    <source>
        <dbReference type="RuleBase" id="RU000461"/>
    </source>
</evidence>
<reference evidence="6 7" key="1">
    <citation type="journal article" date="2019" name="Sci. Rep.">
        <title>Extended insight into the Mycobacterium chelonae-abscessus complex through whole genome sequencing of Mycobacterium salmoniphilum outbreak and Mycobacterium salmoniphilum-like strains.</title>
        <authorList>
            <person name="Behra P.R.K."/>
            <person name="Das S."/>
            <person name="Pettersson B.M.F."/>
            <person name="Shirreff L."/>
            <person name="DuCote T."/>
            <person name="Jacobsson K.G."/>
            <person name="Ennis D.G."/>
            <person name="Kirsebom L.A."/>
        </authorList>
    </citation>
    <scope>NUCLEOTIDE SEQUENCE [LARGE SCALE GENOMIC DNA]</scope>
    <source>
        <strain evidence="6 7">CCUG 63697</strain>
    </source>
</reference>
<dbReference type="PROSITE" id="PS00086">
    <property type="entry name" value="CYTOCHROME_P450"/>
    <property type="match status" value="1"/>
</dbReference>
<evidence type="ECO:0000256" key="3">
    <source>
        <dbReference type="PIRSR" id="PIRSR602401-1"/>
    </source>
</evidence>
<dbReference type="AlphaFoldDB" id="A0A4V6QEV4"/>
<dbReference type="InterPro" id="IPR050121">
    <property type="entry name" value="Cytochrome_P450_monoxygenase"/>
</dbReference>
<evidence type="ECO:0000313" key="6">
    <source>
        <dbReference type="EMBL" id="TDZ52963.1"/>
    </source>
</evidence>
<organism evidence="6 7">
    <name type="scientific">Mycobacteroides franklinii</name>
    <dbReference type="NCBI Taxonomy" id="948102"/>
    <lineage>
        <taxon>Bacteria</taxon>
        <taxon>Bacillati</taxon>
        <taxon>Actinomycetota</taxon>
        <taxon>Actinomycetes</taxon>
        <taxon>Mycobacteriales</taxon>
        <taxon>Mycobacteriaceae</taxon>
        <taxon>Mycobacteroides</taxon>
    </lineage>
</organism>
<keyword evidence="3 4" id="KW-0349">Heme</keyword>
<comment type="caution">
    <text evidence="6">The sequence shown here is derived from an EMBL/GenBank/DDBJ whole genome shotgun (WGS) entry which is preliminary data.</text>
</comment>
<accession>A0A4V6QEV4</accession>
<keyword evidence="4" id="KW-0560">Oxidoreductase</keyword>
<name>A0A4V6QEV4_9MYCO</name>
<keyword evidence="3 4" id="KW-0408">Iron</keyword>
<evidence type="ECO:0000256" key="5">
    <source>
        <dbReference type="SAM" id="MobiDB-lite"/>
    </source>
</evidence>
<evidence type="ECO:0000256" key="1">
    <source>
        <dbReference type="ARBA" id="ARBA00001971"/>
    </source>
</evidence>
<dbReference type="PRINTS" id="PR00463">
    <property type="entry name" value="EP450I"/>
</dbReference>
<evidence type="ECO:0000313" key="7">
    <source>
        <dbReference type="Proteomes" id="UP000295165"/>
    </source>
</evidence>
<dbReference type="GO" id="GO:0020037">
    <property type="term" value="F:heme binding"/>
    <property type="evidence" value="ECO:0007669"/>
    <property type="project" value="InterPro"/>
</dbReference>
<dbReference type="GO" id="GO:0005506">
    <property type="term" value="F:iron ion binding"/>
    <property type="evidence" value="ECO:0007669"/>
    <property type="project" value="InterPro"/>
</dbReference>
<dbReference type="EMBL" id="PECC01000026">
    <property type="protein sequence ID" value="TDZ52963.1"/>
    <property type="molecule type" value="Genomic_DNA"/>
</dbReference>
<dbReference type="Pfam" id="PF00067">
    <property type="entry name" value="p450"/>
    <property type="match status" value="1"/>
</dbReference>
<comment type="cofactor">
    <cofactor evidence="1 3">
        <name>heme</name>
        <dbReference type="ChEBI" id="CHEBI:30413"/>
    </cofactor>
</comment>
<gene>
    <name evidence="6" type="primary">cypE_1</name>
    <name evidence="6" type="ORF">CCUG63697_01449</name>
</gene>
<keyword evidence="4" id="KW-0503">Monooxygenase</keyword>
<dbReference type="SUPFAM" id="SSF48264">
    <property type="entry name" value="Cytochrome P450"/>
    <property type="match status" value="1"/>
</dbReference>
<keyword evidence="7" id="KW-1185">Reference proteome</keyword>
<feature type="region of interest" description="Disordered" evidence="5">
    <location>
        <begin position="468"/>
        <end position="519"/>
    </location>
</feature>
<protein>
    <submittedName>
        <fullName evidence="6">Putative bifunctional P-450/NADPH-P450 reductase 2</fullName>
    </submittedName>
</protein>
<dbReference type="InterPro" id="IPR017972">
    <property type="entry name" value="Cyt_P450_CS"/>
</dbReference>
<dbReference type="Gene3D" id="1.10.630.10">
    <property type="entry name" value="Cytochrome P450"/>
    <property type="match status" value="1"/>
</dbReference>
<dbReference type="GO" id="GO:0016705">
    <property type="term" value="F:oxidoreductase activity, acting on paired donors, with incorporation or reduction of molecular oxygen"/>
    <property type="evidence" value="ECO:0007669"/>
    <property type="project" value="InterPro"/>
</dbReference>
<dbReference type="GO" id="GO:0004497">
    <property type="term" value="F:monooxygenase activity"/>
    <property type="evidence" value="ECO:0007669"/>
    <property type="project" value="UniProtKB-KW"/>
</dbReference>
<feature type="binding site" description="axial binding residue" evidence="3">
    <location>
        <position position="405"/>
    </location>
    <ligand>
        <name>heme</name>
        <dbReference type="ChEBI" id="CHEBI:30413"/>
    </ligand>
    <ligandPart>
        <name>Fe</name>
        <dbReference type="ChEBI" id="CHEBI:18248"/>
    </ligandPart>
</feature>
<proteinExistence type="inferred from homology"/>
<dbReference type="PANTHER" id="PTHR24305:SF166">
    <property type="entry name" value="CYTOCHROME P450 12A4, MITOCHONDRIAL-RELATED"/>
    <property type="match status" value="1"/>
</dbReference>
<dbReference type="InterPro" id="IPR036396">
    <property type="entry name" value="Cyt_P450_sf"/>
</dbReference>
<dbReference type="InterPro" id="IPR001128">
    <property type="entry name" value="Cyt_P450"/>
</dbReference>
<comment type="similarity">
    <text evidence="2 4">Belongs to the cytochrome P450 family.</text>
</comment>
<sequence length="519" mass="58692">MGVLRVYLQFVAAVQNRISRVDSDRISAELRSHGEGFRVANPHLPQRLRFLLDWVIPGHNLEFLTLNTPKLCRELYSLSPDQADFEVGKDPFLRLFLGPNSPFLLQGTEHATVRRALTPELTQAAVERYREISIEALDRFIDEMPMNAPVSLQEMFYRFTQEVILRVAFGLEDQDEINEGVSAMSDLLSSRNASIRTLVTLWPAALLYQFVRRTKEGLPRWPGRRITEPLARMDALIARQIMRFRANPGMDCFGARMVEKADANPKIWTEQVLRDAFRTLLIAGHETSVTGYSFTIDLLLQNPDKLTVLREEALAAMSDRYAIAVNNEGLRLHPPVWGVPVIAREDVVIGGHRVRRGTWIQAMPAAIHHDPVAYANPTQFQPERFLDKAPDRYGFMAFGTGKHRCPGINFYQLEASIVLHRIFGRLELEAHGRPERAYLAFAAFSRPALGMMVVVRDRKPASDVPCYRASTQQERERAALMRAPEAEDFPADTSPRVTEPSTPSGAPDQIQVCPFAAHD</sequence>
<dbReference type="InterPro" id="IPR002401">
    <property type="entry name" value="Cyt_P450_E_grp-I"/>
</dbReference>
<dbReference type="Proteomes" id="UP000295165">
    <property type="component" value="Unassembled WGS sequence"/>
</dbReference>